<reference evidence="1 2" key="1">
    <citation type="submission" date="2015-07" db="EMBL/GenBank/DDBJ databases">
        <title>Draft genome sequence of the Amantichitinum ursilacus IGB-41, a new chitin-degrading bacterium.</title>
        <authorList>
            <person name="Kirstahler P."/>
            <person name="Guenther M."/>
            <person name="Grumaz C."/>
            <person name="Rupp S."/>
            <person name="Zibek S."/>
            <person name="Sohn K."/>
        </authorList>
    </citation>
    <scope>NUCLEOTIDE SEQUENCE [LARGE SCALE GENOMIC DNA]</scope>
    <source>
        <strain evidence="1 2">IGB-41</strain>
    </source>
</reference>
<dbReference type="RefSeq" id="WP_053938921.1">
    <property type="nucleotide sequence ID" value="NZ_LAQT01000027.1"/>
</dbReference>
<accession>A0A0N0GM32</accession>
<dbReference type="Proteomes" id="UP000037939">
    <property type="component" value="Unassembled WGS sequence"/>
</dbReference>
<gene>
    <name evidence="1" type="ORF">WG78_16570</name>
</gene>
<dbReference type="STRING" id="857265.WG78_16570"/>
<evidence type="ECO:0008006" key="3">
    <source>
        <dbReference type="Google" id="ProtNLM"/>
    </source>
</evidence>
<proteinExistence type="predicted"/>
<name>A0A0N0GM32_9NEIS</name>
<dbReference type="OrthoDB" id="3034895at2"/>
<dbReference type="AlphaFoldDB" id="A0A0N0GM32"/>
<keyword evidence="2" id="KW-1185">Reference proteome</keyword>
<evidence type="ECO:0000313" key="1">
    <source>
        <dbReference type="EMBL" id="KPC50686.1"/>
    </source>
</evidence>
<sequence length="219" mass="25142">MDTYGLKGDSAFMRELRSLAGQNLHDVRGYTDAQLFDLLQVERYANEFWQRKATLLFDGEYLHWNEAGHSRKWQAWSGRKGYWSPVFQDLRDKGPIPAGFYEVRQNEFMRWEDTAFFNRAACILNIVKIKWGRWPGCTPAWGRQRVGLIPKPMTDTRSRSGFTIHGGTTPGSAGCVDLTSNMSAFADEFTVFGKDLLLEVRYKYLSAGAGYHHSQLERP</sequence>
<comment type="caution">
    <text evidence="1">The sequence shown here is derived from an EMBL/GenBank/DDBJ whole genome shotgun (WGS) entry which is preliminary data.</text>
</comment>
<organism evidence="1 2">
    <name type="scientific">Amantichitinum ursilacus</name>
    <dbReference type="NCBI Taxonomy" id="857265"/>
    <lineage>
        <taxon>Bacteria</taxon>
        <taxon>Pseudomonadati</taxon>
        <taxon>Pseudomonadota</taxon>
        <taxon>Betaproteobacteria</taxon>
        <taxon>Neisseriales</taxon>
        <taxon>Chitinibacteraceae</taxon>
        <taxon>Amantichitinum</taxon>
    </lineage>
</organism>
<protein>
    <recommendedName>
        <fullName evidence="3">L,D-transpeptidase catalytic domain</fullName>
    </recommendedName>
</protein>
<evidence type="ECO:0000313" key="2">
    <source>
        <dbReference type="Proteomes" id="UP000037939"/>
    </source>
</evidence>
<dbReference type="EMBL" id="LAQT01000027">
    <property type="protein sequence ID" value="KPC50686.1"/>
    <property type="molecule type" value="Genomic_DNA"/>
</dbReference>